<feature type="region of interest" description="Disordered" evidence="1">
    <location>
        <begin position="76"/>
        <end position="119"/>
    </location>
</feature>
<sequence length="119" mass="11475">MLSSGVLFHGLPVLESGASWASAARTAVASSGPHGPTWDAGEVGRAGADVVAGAAWLAPGRTRCIPAYATTAAATQARTTSATSQAVGQDPPGAGGVVSTSSDGWYAGAGQSGSISSDT</sequence>
<protein>
    <submittedName>
        <fullName evidence="2">Uncharacterized protein</fullName>
    </submittedName>
</protein>
<feature type="compositionally biased region" description="Low complexity" evidence="1">
    <location>
        <begin position="76"/>
        <end position="86"/>
    </location>
</feature>
<organism evidence="2 3">
    <name type="scientific">Mycobacterium tuberculosis</name>
    <dbReference type="NCBI Taxonomy" id="1773"/>
    <lineage>
        <taxon>Bacteria</taxon>
        <taxon>Bacillati</taxon>
        <taxon>Actinomycetota</taxon>
        <taxon>Actinomycetes</taxon>
        <taxon>Mycobacteriales</taxon>
        <taxon>Mycobacteriaceae</taxon>
        <taxon>Mycobacterium</taxon>
        <taxon>Mycobacterium tuberculosis complex</taxon>
    </lineage>
</organism>
<dbReference type="AlphaFoldDB" id="A0A0U0QS43"/>
<accession>A0A0U0QS43</accession>
<reference evidence="3" key="1">
    <citation type="submission" date="2015-03" db="EMBL/GenBank/DDBJ databases">
        <authorList>
            <consortium name="Pathogen Informatics"/>
        </authorList>
    </citation>
    <scope>NUCLEOTIDE SEQUENCE [LARGE SCALE GENOMIC DNA]</scope>
    <source>
        <strain evidence="3">K00500041</strain>
    </source>
</reference>
<evidence type="ECO:0000313" key="3">
    <source>
        <dbReference type="Proteomes" id="UP000038802"/>
    </source>
</evidence>
<name>A0A0U0QS43_MYCTX</name>
<evidence type="ECO:0000256" key="1">
    <source>
        <dbReference type="SAM" id="MobiDB-lite"/>
    </source>
</evidence>
<gene>
    <name evidence="2" type="ORF">ERS007703_01136</name>
</gene>
<dbReference type="EMBL" id="CSAE01000087">
    <property type="protein sequence ID" value="COV32347.1"/>
    <property type="molecule type" value="Genomic_DNA"/>
</dbReference>
<evidence type="ECO:0000313" key="2">
    <source>
        <dbReference type="EMBL" id="COV32347.1"/>
    </source>
</evidence>
<proteinExistence type="predicted"/>
<dbReference type="Proteomes" id="UP000038802">
    <property type="component" value="Unassembled WGS sequence"/>
</dbReference>